<organism evidence="1 2">
    <name type="scientific">Qipengyuania profundimaris</name>
    <dbReference type="NCBI Taxonomy" id="3067652"/>
    <lineage>
        <taxon>Bacteria</taxon>
        <taxon>Pseudomonadati</taxon>
        <taxon>Pseudomonadota</taxon>
        <taxon>Alphaproteobacteria</taxon>
        <taxon>Sphingomonadales</taxon>
        <taxon>Erythrobacteraceae</taxon>
        <taxon>Qipengyuania</taxon>
    </lineage>
</organism>
<comment type="caution">
    <text evidence="1">The sequence shown here is derived from an EMBL/GenBank/DDBJ whole genome shotgun (WGS) entry which is preliminary data.</text>
</comment>
<reference evidence="1 2" key="1">
    <citation type="submission" date="2023-08" db="EMBL/GenBank/DDBJ databases">
        <title>genomic of G39.</title>
        <authorList>
            <person name="Wang Y."/>
        </authorList>
    </citation>
    <scope>NUCLEOTIDE SEQUENCE [LARGE SCALE GENOMIC DNA]</scope>
    <source>
        <strain evidence="1 2">G39</strain>
    </source>
</reference>
<dbReference type="InterPro" id="IPR021251">
    <property type="entry name" value="DUF2793"/>
</dbReference>
<dbReference type="RefSeq" id="WP_305931109.1">
    <property type="nucleotide sequence ID" value="NZ_JAVAIM010000001.1"/>
</dbReference>
<evidence type="ECO:0000313" key="2">
    <source>
        <dbReference type="Proteomes" id="UP001240639"/>
    </source>
</evidence>
<dbReference type="Proteomes" id="UP001240639">
    <property type="component" value="Unassembled WGS sequence"/>
</dbReference>
<accession>A0ABT9HKD5</accession>
<sequence length="121" mass="12217">MNESLALIDMLMHPVVTGAAATPPSSPAAGECWIVEAGAVDAWAGQDDAIAGWDGAQWTFASPANGLAVHDLSTGAKRHFSGSWASAPTFASPTGGSVIDSEARAAIDSLLTAVRQAGLIV</sequence>
<name>A0ABT9HKD5_9SPHN</name>
<proteinExistence type="predicted"/>
<dbReference type="EMBL" id="JAVAIM010000001">
    <property type="protein sequence ID" value="MDP4573613.1"/>
    <property type="molecule type" value="Genomic_DNA"/>
</dbReference>
<dbReference type="Pfam" id="PF10983">
    <property type="entry name" value="DUF2793"/>
    <property type="match status" value="1"/>
</dbReference>
<protein>
    <submittedName>
        <fullName evidence="1">DUF2793 domain-containing protein</fullName>
    </submittedName>
</protein>
<keyword evidence="2" id="KW-1185">Reference proteome</keyword>
<gene>
    <name evidence="1" type="ORF">Q9K02_00490</name>
</gene>
<evidence type="ECO:0000313" key="1">
    <source>
        <dbReference type="EMBL" id="MDP4573613.1"/>
    </source>
</evidence>